<feature type="domain" description="Fibronectin type-III" evidence="4">
    <location>
        <begin position="906"/>
        <end position="996"/>
    </location>
</feature>
<reference evidence="5 6" key="1">
    <citation type="submission" date="2020-06" db="EMBL/GenBank/DDBJ databases">
        <authorList>
            <consortium name="Wellcome Sanger Institute Data Sharing"/>
        </authorList>
    </citation>
    <scope>NUCLEOTIDE SEQUENCE [LARGE SCALE GENOMIC DNA]</scope>
</reference>
<feature type="compositionally biased region" description="Polar residues" evidence="2">
    <location>
        <begin position="461"/>
        <end position="475"/>
    </location>
</feature>
<organism evidence="5 6">
    <name type="scientific">Denticeps clupeoides</name>
    <name type="common">denticle herring</name>
    <dbReference type="NCBI Taxonomy" id="299321"/>
    <lineage>
        <taxon>Eukaryota</taxon>
        <taxon>Metazoa</taxon>
        <taxon>Chordata</taxon>
        <taxon>Craniata</taxon>
        <taxon>Vertebrata</taxon>
        <taxon>Euteleostomi</taxon>
        <taxon>Actinopterygii</taxon>
        <taxon>Neopterygii</taxon>
        <taxon>Teleostei</taxon>
        <taxon>Clupei</taxon>
        <taxon>Clupeiformes</taxon>
        <taxon>Denticipitoidei</taxon>
        <taxon>Denticipitidae</taxon>
        <taxon>Denticeps</taxon>
    </lineage>
</organism>
<feature type="domain" description="Fibronectin type-III" evidence="4">
    <location>
        <begin position="638"/>
        <end position="726"/>
    </location>
</feature>
<feature type="compositionally biased region" description="Polar residues" evidence="2">
    <location>
        <begin position="285"/>
        <end position="312"/>
    </location>
</feature>
<keyword evidence="3" id="KW-0732">Signal</keyword>
<reference evidence="5" key="3">
    <citation type="submission" date="2025-09" db="UniProtKB">
        <authorList>
            <consortium name="Ensembl"/>
        </authorList>
    </citation>
    <scope>IDENTIFICATION</scope>
</reference>
<dbReference type="PROSITE" id="PS50853">
    <property type="entry name" value="FN3"/>
    <property type="match status" value="4"/>
</dbReference>
<feature type="compositionally biased region" description="Low complexity" evidence="2">
    <location>
        <begin position="267"/>
        <end position="284"/>
    </location>
</feature>
<keyword evidence="6" id="KW-1185">Reference proteome</keyword>
<dbReference type="Pfam" id="PF00041">
    <property type="entry name" value="fn3"/>
    <property type="match status" value="4"/>
</dbReference>
<reference evidence="5" key="2">
    <citation type="submission" date="2025-08" db="UniProtKB">
        <authorList>
            <consortium name="Ensembl"/>
        </authorList>
    </citation>
    <scope>IDENTIFICATION</scope>
</reference>
<feature type="domain" description="Fibronectin type-III" evidence="4">
    <location>
        <begin position="554"/>
        <end position="637"/>
    </location>
</feature>
<dbReference type="Gene3D" id="3.10.100.10">
    <property type="entry name" value="Mannose-Binding Protein A, subunit A"/>
    <property type="match status" value="1"/>
</dbReference>
<dbReference type="InterPro" id="IPR016186">
    <property type="entry name" value="C-type_lectin-like/link_sf"/>
</dbReference>
<dbReference type="AlphaFoldDB" id="A0AAY4AQI8"/>
<dbReference type="PANTHER" id="PTHR46708:SF11">
    <property type="entry name" value="RECEPTOR-TYPE TYROSINE-PROTEIN PHOSPHATASE ETA-LIKE"/>
    <property type="match status" value="1"/>
</dbReference>
<evidence type="ECO:0000256" key="2">
    <source>
        <dbReference type="SAM" id="MobiDB-lite"/>
    </source>
</evidence>
<feature type="compositionally biased region" description="Polar residues" evidence="2">
    <location>
        <begin position="373"/>
        <end position="417"/>
    </location>
</feature>
<evidence type="ECO:0000313" key="6">
    <source>
        <dbReference type="Proteomes" id="UP000694580"/>
    </source>
</evidence>
<keyword evidence="1" id="KW-0677">Repeat</keyword>
<evidence type="ECO:0000313" key="5">
    <source>
        <dbReference type="Ensembl" id="ENSDCDP00010011094.1"/>
    </source>
</evidence>
<feature type="signal peptide" evidence="3">
    <location>
        <begin position="1"/>
        <end position="17"/>
    </location>
</feature>
<feature type="chain" id="PRO_5044247691" description="Fibronectin type-III domain-containing protein" evidence="3">
    <location>
        <begin position="18"/>
        <end position="1049"/>
    </location>
</feature>
<dbReference type="InterPro" id="IPR003961">
    <property type="entry name" value="FN3_dom"/>
</dbReference>
<dbReference type="Proteomes" id="UP000694580">
    <property type="component" value="Chromosome 1"/>
</dbReference>
<dbReference type="PANTHER" id="PTHR46708">
    <property type="entry name" value="TENASCIN"/>
    <property type="match status" value="1"/>
</dbReference>
<dbReference type="InterPro" id="IPR036116">
    <property type="entry name" value="FN3_sf"/>
</dbReference>
<feature type="compositionally biased region" description="Low complexity" evidence="2">
    <location>
        <begin position="418"/>
        <end position="430"/>
    </location>
</feature>
<dbReference type="Ensembl" id="ENSDCDT00010011613.1">
    <property type="protein sequence ID" value="ENSDCDP00010011094.1"/>
    <property type="gene ID" value="ENSDCDG00010004905.1"/>
</dbReference>
<name>A0AAY4AQI8_9TELE</name>
<feature type="region of interest" description="Disordered" evidence="2">
    <location>
        <begin position="266"/>
        <end position="361"/>
    </location>
</feature>
<evidence type="ECO:0000259" key="4">
    <source>
        <dbReference type="PROSITE" id="PS50853"/>
    </source>
</evidence>
<evidence type="ECO:0000256" key="3">
    <source>
        <dbReference type="SAM" id="SignalP"/>
    </source>
</evidence>
<dbReference type="InterPro" id="IPR013783">
    <property type="entry name" value="Ig-like_fold"/>
</dbReference>
<sequence length="1049" mass="113347">MMKRGVILVLILFSVSGAKRQYFYQQNASSWDSARRHCQICYTDMVTVTADNILLLLQSFSQNTTAVWVGLRRILNDTDIQLSANSSSNTSGLPLFANDKPLWLSRLNRTLPWSRWANGDPVTYQNWYLGRPVPKPKPVEQNSMIMPTLQPTYGSTTDASSVPNFDPTFQTTSGPGQNYTTPDRNITGNDTSVCLRLQNFINCMKDTNLFSTSSPFGTQTSAQMSSITANYTIRQENITDSTKRANISNQTTHPLTFVDSSLVPNFTTSSTSSPTSNSLTSQQTEKSQQTGQIMASTSDRNGQLISNISDPSYSAAYDTAIPSTSNPNLSTTSDPTSQHSTSDQTSSSTSASTFKPSTDPDVVPTLVQITAKSSAPITQNSEPNLKSISDTTFSPVSDPSFSAAYRSTTLPTSDPNLSTTSGPTSQPSTSDLCAQIQKLTQCLSDVPLFSAVSLLSTQTTPPTYKLSTTDNTAGPISSESPDTSSSTFTTSAQTSSNPGAISPTAYYNATNATSTLPDTDEFIADACLVLLAFGMWWERQCSEFLPYICYDERYFGDVSVSNLTQNSSTITWSAAPGGISGYRLELTGDHNLTMELTNLSAQIGNLTAGSLYKVEVFPIKCMRDLSPQNISFYTRPDQLQNLTMSGITETSVSLTWSPPAGSCDLYQIRWILQGGQTYLNGNTTETSYTITNLLPGGYYTFIVSGQVGDNSVPGIPVNVTSYTKPSTVQNLTVVGPQKRTFTASWDPPVGNCYSYNVSVCMWIGSVCVVEFSATQTERLVNIIMLDPGYKVLIMVNALAADGTAGNTVSHEGFTLPDPVSNLQLNVISATVLEAVWNSPMGGYTSFSVTLLNSNLISVSGSNTTQNSSQFQNLKAGVNYTVQVYTVGVGDTSSDIMTSWTFTPPEAPGEISFTSANTTSIQLAWGVPKNSENETIKYQVCWKSAFWSLAGCQSANINFTTVSNLKSGTNYSFYITVQAGNMTSLPSTNSQYTKPNVKVVTLMMLCTSQTGACSSATFQDQVLSNLQQFFLPGLDGVYHTFNKSNGPPSL</sequence>
<feature type="domain" description="Fibronectin type-III" evidence="4">
    <location>
        <begin position="818"/>
        <end position="905"/>
    </location>
</feature>
<evidence type="ECO:0000256" key="1">
    <source>
        <dbReference type="ARBA" id="ARBA00022737"/>
    </source>
</evidence>
<feature type="compositionally biased region" description="Low complexity" evidence="2">
    <location>
        <begin position="477"/>
        <end position="496"/>
    </location>
</feature>
<dbReference type="InterPro" id="IPR050991">
    <property type="entry name" value="ECM_Regulatory_Proteins"/>
</dbReference>
<dbReference type="CDD" id="cd00063">
    <property type="entry name" value="FN3"/>
    <property type="match status" value="4"/>
</dbReference>
<accession>A0AAY4AQI8</accession>
<feature type="compositionally biased region" description="Low complexity" evidence="2">
    <location>
        <begin position="322"/>
        <end position="357"/>
    </location>
</feature>
<protein>
    <recommendedName>
        <fullName evidence="4">Fibronectin type-III domain-containing protein</fullName>
    </recommendedName>
</protein>
<dbReference type="Gene3D" id="2.60.40.10">
    <property type="entry name" value="Immunoglobulins"/>
    <property type="match status" value="4"/>
</dbReference>
<feature type="region of interest" description="Disordered" evidence="2">
    <location>
        <begin position="373"/>
        <end position="430"/>
    </location>
</feature>
<dbReference type="SMART" id="SM00060">
    <property type="entry name" value="FN3"/>
    <property type="match status" value="5"/>
</dbReference>
<dbReference type="GeneTree" id="ENSGT00940000168324"/>
<dbReference type="SUPFAM" id="SSF56436">
    <property type="entry name" value="C-type lectin-like"/>
    <property type="match status" value="1"/>
</dbReference>
<proteinExistence type="predicted"/>
<feature type="region of interest" description="Disordered" evidence="2">
    <location>
        <begin position="461"/>
        <end position="500"/>
    </location>
</feature>
<dbReference type="SUPFAM" id="SSF49265">
    <property type="entry name" value="Fibronectin type III"/>
    <property type="match status" value="3"/>
</dbReference>
<dbReference type="InterPro" id="IPR016187">
    <property type="entry name" value="CTDL_fold"/>
</dbReference>